<dbReference type="InterPro" id="IPR002052">
    <property type="entry name" value="DNA_methylase_N6_adenine_CS"/>
</dbReference>
<dbReference type="PROSITE" id="PS00092">
    <property type="entry name" value="N6_MTASE"/>
    <property type="match status" value="1"/>
</dbReference>
<accession>A0A542ZC96</accession>
<dbReference type="Proteomes" id="UP000316196">
    <property type="component" value="Unassembled WGS sequence"/>
</dbReference>
<dbReference type="REBASE" id="415874">
    <property type="entry name" value="M.Pin8251ORF1825P"/>
</dbReference>
<dbReference type="GO" id="GO:0009307">
    <property type="term" value="P:DNA restriction-modification system"/>
    <property type="evidence" value="ECO:0007669"/>
    <property type="project" value="UniProtKB-KW"/>
</dbReference>
<keyword evidence="1" id="KW-0680">Restriction system</keyword>
<organism evidence="3 4">
    <name type="scientific">Propioniferax innocua</name>
    <dbReference type="NCBI Taxonomy" id="1753"/>
    <lineage>
        <taxon>Bacteria</taxon>
        <taxon>Bacillati</taxon>
        <taxon>Actinomycetota</taxon>
        <taxon>Actinomycetes</taxon>
        <taxon>Propionibacteriales</taxon>
        <taxon>Propionibacteriaceae</taxon>
        <taxon>Propioniferax</taxon>
    </lineage>
</organism>
<evidence type="ECO:0000256" key="1">
    <source>
        <dbReference type="ARBA" id="ARBA00022747"/>
    </source>
</evidence>
<dbReference type="EMBL" id="VFOR01000002">
    <property type="protein sequence ID" value="TQL57975.1"/>
    <property type="molecule type" value="Genomic_DNA"/>
</dbReference>
<name>A0A542ZC96_9ACTN</name>
<dbReference type="InterPro" id="IPR003356">
    <property type="entry name" value="DNA_methylase_A-5"/>
</dbReference>
<sequence length="299" mass="32135">MRAVASVTTAQRPGLAEDLVDILEAEPFEDGHSPLAALTIGEVGVCYEALIALTDSTARKSSGQYFTPDDAAHFMAGQSRTFPDGGWMDPCCGVGNLAWHLASVQNDPAEFVQGRLILVDSDRAALLSAVALIGADFLAQGDREGLRALHSRAVQRDFLSPAPLPQHDHVIVNPPYARAPMQPGLRTRATREFFAFFIERVATSARGFIAVTPASYLAAPKFQILRDVLDEANDEDRDRAALVLNSSIPYIWWRALDGGVPLPKGVLFGTPIPDCAADDATLAALARELQETEDMAAPG</sequence>
<evidence type="ECO:0000313" key="4">
    <source>
        <dbReference type="Proteomes" id="UP000316196"/>
    </source>
</evidence>
<protein>
    <submittedName>
        <fullName evidence="3">N-6 DNA methylase</fullName>
    </submittedName>
</protein>
<dbReference type="RefSeq" id="WP_211345927.1">
    <property type="nucleotide sequence ID" value="NZ_BAAAMD010000004.1"/>
</dbReference>
<gene>
    <name evidence="3" type="ORF">FB460_1825</name>
</gene>
<dbReference type="GO" id="GO:0003677">
    <property type="term" value="F:DNA binding"/>
    <property type="evidence" value="ECO:0007669"/>
    <property type="project" value="InterPro"/>
</dbReference>
<keyword evidence="3" id="KW-0489">Methyltransferase</keyword>
<feature type="domain" description="DNA methylase adenine-specific" evidence="2">
    <location>
        <begin position="43"/>
        <end position="178"/>
    </location>
</feature>
<proteinExistence type="predicted"/>
<keyword evidence="3" id="KW-0808">Transferase</keyword>
<dbReference type="InterPro" id="IPR029063">
    <property type="entry name" value="SAM-dependent_MTases_sf"/>
</dbReference>
<dbReference type="SUPFAM" id="SSF53335">
    <property type="entry name" value="S-adenosyl-L-methionine-dependent methyltransferases"/>
    <property type="match status" value="1"/>
</dbReference>
<dbReference type="Pfam" id="PF02384">
    <property type="entry name" value="N6_Mtase"/>
    <property type="match status" value="1"/>
</dbReference>
<evidence type="ECO:0000259" key="2">
    <source>
        <dbReference type="Pfam" id="PF02384"/>
    </source>
</evidence>
<dbReference type="GO" id="GO:0008170">
    <property type="term" value="F:N-methyltransferase activity"/>
    <property type="evidence" value="ECO:0007669"/>
    <property type="project" value="InterPro"/>
</dbReference>
<dbReference type="PRINTS" id="PR00507">
    <property type="entry name" value="N12N6MTFRASE"/>
</dbReference>
<evidence type="ECO:0000313" key="3">
    <source>
        <dbReference type="EMBL" id="TQL57975.1"/>
    </source>
</evidence>
<reference evidence="3 4" key="1">
    <citation type="submission" date="2019-06" db="EMBL/GenBank/DDBJ databases">
        <title>Sequencing the genomes of 1000 actinobacteria strains.</title>
        <authorList>
            <person name="Klenk H.-P."/>
        </authorList>
    </citation>
    <scope>NUCLEOTIDE SEQUENCE [LARGE SCALE GENOMIC DNA]</scope>
    <source>
        <strain evidence="3 4">DSM 8251</strain>
    </source>
</reference>
<dbReference type="AlphaFoldDB" id="A0A542ZC96"/>
<comment type="caution">
    <text evidence="3">The sequence shown here is derived from an EMBL/GenBank/DDBJ whole genome shotgun (WGS) entry which is preliminary data.</text>
</comment>
<dbReference type="Gene3D" id="3.40.50.150">
    <property type="entry name" value="Vaccinia Virus protein VP39"/>
    <property type="match status" value="1"/>
</dbReference>
<dbReference type="GO" id="GO:0032259">
    <property type="term" value="P:methylation"/>
    <property type="evidence" value="ECO:0007669"/>
    <property type="project" value="UniProtKB-KW"/>
</dbReference>
<keyword evidence="4" id="KW-1185">Reference proteome</keyword>